<evidence type="ECO:0000313" key="20">
    <source>
        <dbReference type="Proteomes" id="UP000242432"/>
    </source>
</evidence>
<reference evidence="20" key="1">
    <citation type="submission" date="2017-02" db="EMBL/GenBank/DDBJ databases">
        <authorList>
            <person name="Varghese N."/>
            <person name="Submissions S."/>
        </authorList>
    </citation>
    <scope>NUCLEOTIDE SEQUENCE [LARGE SCALE GENOMIC DNA]</scope>
    <source>
        <strain evidence="20">DSM 3072</strain>
    </source>
</reference>
<dbReference type="GO" id="GO:0005524">
    <property type="term" value="F:ATP binding"/>
    <property type="evidence" value="ECO:0007669"/>
    <property type="project" value="UniProtKB-KW"/>
</dbReference>
<dbReference type="GO" id="GO:0005737">
    <property type="term" value="C:cytoplasm"/>
    <property type="evidence" value="ECO:0007669"/>
    <property type="project" value="UniProtKB-SubCell"/>
</dbReference>
<dbReference type="GO" id="GO:0006355">
    <property type="term" value="P:regulation of DNA-templated transcription"/>
    <property type="evidence" value="ECO:0007669"/>
    <property type="project" value="InterPro"/>
</dbReference>
<dbReference type="Gene3D" id="3.40.50.2300">
    <property type="match status" value="1"/>
</dbReference>
<dbReference type="CDD" id="cd00009">
    <property type="entry name" value="AAA"/>
    <property type="match status" value="1"/>
</dbReference>
<keyword evidence="9" id="KW-0805">Transcription regulation</keyword>
<keyword evidence="5 16" id="KW-0597">Phosphoprotein</keyword>
<dbReference type="PANTHER" id="PTHR32071:SF95">
    <property type="entry name" value="DNA-BINDING TRANSCRIPTIONAL REGULATOR NTRC"/>
    <property type="match status" value="1"/>
</dbReference>
<accession>A0A1T4UYA0</accession>
<dbReference type="SUPFAM" id="SSF52540">
    <property type="entry name" value="P-loop containing nucleoside triphosphate hydrolases"/>
    <property type="match status" value="1"/>
</dbReference>
<evidence type="ECO:0000256" key="16">
    <source>
        <dbReference type="PROSITE-ProRule" id="PRU00169"/>
    </source>
</evidence>
<dbReference type="PANTHER" id="PTHR32071">
    <property type="entry name" value="TRANSCRIPTIONAL REGULATORY PROTEIN"/>
    <property type="match status" value="1"/>
</dbReference>
<dbReference type="Gene3D" id="3.40.50.300">
    <property type="entry name" value="P-loop containing nucleotide triphosphate hydrolases"/>
    <property type="match status" value="1"/>
</dbReference>
<evidence type="ECO:0000256" key="15">
    <source>
        <dbReference type="ARBA" id="ARBA00031910"/>
    </source>
</evidence>
<dbReference type="PROSITE" id="PS50110">
    <property type="entry name" value="RESPONSE_REGULATORY"/>
    <property type="match status" value="1"/>
</dbReference>
<keyword evidence="7" id="KW-0067">ATP-binding</keyword>
<keyword evidence="12" id="KW-0804">Transcription</keyword>
<feature type="modified residue" description="4-aspartylphosphate" evidence="16">
    <location>
        <position position="53"/>
    </location>
</feature>
<dbReference type="STRING" id="83771.SAMN02910357_00683"/>
<evidence type="ECO:0000256" key="13">
    <source>
        <dbReference type="ARBA" id="ARBA00023231"/>
    </source>
</evidence>
<dbReference type="InterPro" id="IPR002078">
    <property type="entry name" value="Sigma_54_int"/>
</dbReference>
<dbReference type="InterPro" id="IPR001789">
    <property type="entry name" value="Sig_transdc_resp-reg_receiver"/>
</dbReference>
<keyword evidence="10" id="KW-0238">DNA-binding</keyword>
<keyword evidence="13" id="KW-0535">Nitrogen fixation</keyword>
<evidence type="ECO:0000256" key="1">
    <source>
        <dbReference type="ARBA" id="ARBA00004496"/>
    </source>
</evidence>
<dbReference type="InterPro" id="IPR058031">
    <property type="entry name" value="AAA_lid_NorR"/>
</dbReference>
<name>A0A1T4UYA0_9GAMM</name>
<dbReference type="EMBL" id="FUXX01000002">
    <property type="protein sequence ID" value="SKA57371.1"/>
    <property type="molecule type" value="Genomic_DNA"/>
</dbReference>
<keyword evidence="20" id="KW-1185">Reference proteome</keyword>
<evidence type="ECO:0000256" key="14">
    <source>
        <dbReference type="ARBA" id="ARBA00029881"/>
    </source>
</evidence>
<evidence type="ECO:0000256" key="5">
    <source>
        <dbReference type="ARBA" id="ARBA00022553"/>
    </source>
</evidence>
<evidence type="ECO:0000259" key="17">
    <source>
        <dbReference type="PROSITE" id="PS50045"/>
    </source>
</evidence>
<evidence type="ECO:0000313" key="19">
    <source>
        <dbReference type="EMBL" id="SKA57371.1"/>
    </source>
</evidence>
<comment type="subcellular location">
    <subcellularLocation>
        <location evidence="1">Cytoplasm</location>
    </subcellularLocation>
</comment>
<keyword evidence="6" id="KW-0547">Nucleotide-binding</keyword>
<gene>
    <name evidence="19" type="ORF">SAMN02745213_00212</name>
</gene>
<dbReference type="PRINTS" id="PR01590">
    <property type="entry name" value="HTHFIS"/>
</dbReference>
<feature type="domain" description="Sigma-54 factor interaction" evidence="17">
    <location>
        <begin position="149"/>
        <end position="372"/>
    </location>
</feature>
<evidence type="ECO:0000256" key="6">
    <source>
        <dbReference type="ARBA" id="ARBA00022741"/>
    </source>
</evidence>
<evidence type="ECO:0000256" key="2">
    <source>
        <dbReference type="ARBA" id="ARBA00019059"/>
    </source>
</evidence>
<dbReference type="InterPro" id="IPR025944">
    <property type="entry name" value="Sigma_54_int_dom_CS"/>
</dbReference>
<dbReference type="SUPFAM" id="SSF46689">
    <property type="entry name" value="Homeodomain-like"/>
    <property type="match status" value="1"/>
</dbReference>
<dbReference type="SUPFAM" id="SSF52172">
    <property type="entry name" value="CheY-like"/>
    <property type="match status" value="1"/>
</dbReference>
<dbReference type="Pfam" id="PF02954">
    <property type="entry name" value="HTH_8"/>
    <property type="match status" value="1"/>
</dbReference>
<dbReference type="GO" id="GO:0043565">
    <property type="term" value="F:sequence-specific DNA binding"/>
    <property type="evidence" value="ECO:0007669"/>
    <property type="project" value="InterPro"/>
</dbReference>
<dbReference type="InterPro" id="IPR027417">
    <property type="entry name" value="P-loop_NTPase"/>
</dbReference>
<feature type="domain" description="Response regulatory" evidence="18">
    <location>
        <begin position="4"/>
        <end position="118"/>
    </location>
</feature>
<proteinExistence type="predicted"/>
<dbReference type="Pfam" id="PF00072">
    <property type="entry name" value="Response_reg"/>
    <property type="match status" value="1"/>
</dbReference>
<sequence length="478" mass="53393">MNPMIWVIDDDASIRFVFDKALDVNSINHRLFENAEAALEAIKKETPDVIVSDIKMPGIDGLELIKAVHEVDENIPFIIMTAHSDLSAAIDAFNEGSFEYLPKPFDIDQAVAVIRRAAVHRVNMLQLVSQRNRNTLMASPVEQKEETEIIGKSPAMQDVFKFIGRVSKTDLPVLIHGEIGTGRGQVAKALHNHGERTGKSFVSINISSIPQEMVKYELFGDITKDPSTCAIAKAEGGTLFISEINDLPMDCQSRLLKLLQTGEYTNIDSTTAIKANVRVIASTSQDLEAKIAKGTFNSDLFYRLNIININIPPLRDRNNDIPLLTKHFLAQAAQEGHTEPKKLTSEVLVFLCRLPWPGNVRQLKNLCKYLTIMVTGRDIQLVDLPSEFLHANNTQNKSNTSGAVAKENQSWQDMLRSWVDAKLKAGERDILNEAVPEFEKVMLEATLTFTGNHKQESAKLLGWGRNTLTRKIKELNLK</sequence>
<dbReference type="FunFam" id="1.10.10.60:FF:000088">
    <property type="entry name" value="DNA-binding transcriptional regulator NtrC"/>
    <property type="match status" value="1"/>
</dbReference>
<evidence type="ECO:0000256" key="4">
    <source>
        <dbReference type="ARBA" id="ARBA00022491"/>
    </source>
</evidence>
<dbReference type="RefSeq" id="WP_078927837.1">
    <property type="nucleotide sequence ID" value="NZ_FUXX01000002.1"/>
</dbReference>
<dbReference type="FunFam" id="3.40.50.2300:FF:000018">
    <property type="entry name" value="DNA-binding transcriptional regulator NtrC"/>
    <property type="match status" value="1"/>
</dbReference>
<evidence type="ECO:0000259" key="18">
    <source>
        <dbReference type="PROSITE" id="PS50110"/>
    </source>
</evidence>
<dbReference type="FunFam" id="1.10.8.60:FF:000014">
    <property type="entry name" value="DNA-binding transcriptional regulator NtrC"/>
    <property type="match status" value="1"/>
</dbReference>
<dbReference type="PROSITE" id="PS00688">
    <property type="entry name" value="SIGMA54_INTERACT_3"/>
    <property type="match status" value="1"/>
</dbReference>
<protein>
    <recommendedName>
        <fullName evidence="2">DNA-binding transcriptional regulator NtrC</fullName>
    </recommendedName>
    <alternativeName>
        <fullName evidence="14">Nitrogen regulation protein NR(I)</fullName>
    </alternativeName>
    <alternativeName>
        <fullName evidence="15">Nitrogen regulator I</fullName>
    </alternativeName>
</protein>
<dbReference type="AlphaFoldDB" id="A0A1T4UYA0"/>
<evidence type="ECO:0000256" key="9">
    <source>
        <dbReference type="ARBA" id="ARBA00023015"/>
    </source>
</evidence>
<dbReference type="Pfam" id="PF00158">
    <property type="entry name" value="Sigma54_activat"/>
    <property type="match status" value="1"/>
</dbReference>
<dbReference type="Gene3D" id="1.10.8.60">
    <property type="match status" value="1"/>
</dbReference>
<evidence type="ECO:0000256" key="11">
    <source>
        <dbReference type="ARBA" id="ARBA00023159"/>
    </source>
</evidence>
<dbReference type="Proteomes" id="UP000242432">
    <property type="component" value="Unassembled WGS sequence"/>
</dbReference>
<dbReference type="InterPro" id="IPR009057">
    <property type="entry name" value="Homeodomain-like_sf"/>
</dbReference>
<evidence type="ECO:0000256" key="10">
    <source>
        <dbReference type="ARBA" id="ARBA00023125"/>
    </source>
</evidence>
<dbReference type="Pfam" id="PF25601">
    <property type="entry name" value="AAA_lid_14"/>
    <property type="match status" value="1"/>
</dbReference>
<evidence type="ECO:0000256" key="7">
    <source>
        <dbReference type="ARBA" id="ARBA00022840"/>
    </source>
</evidence>
<dbReference type="GO" id="GO:0000160">
    <property type="term" value="P:phosphorelay signal transduction system"/>
    <property type="evidence" value="ECO:0007669"/>
    <property type="project" value="UniProtKB-KW"/>
</dbReference>
<keyword evidence="3" id="KW-0963">Cytoplasm</keyword>
<keyword evidence="11" id="KW-0010">Activator</keyword>
<dbReference type="PROSITE" id="PS50045">
    <property type="entry name" value="SIGMA54_INTERACT_4"/>
    <property type="match status" value="1"/>
</dbReference>
<keyword evidence="8" id="KW-0902">Two-component regulatory system</keyword>
<keyword evidence="4" id="KW-0678">Repressor</keyword>
<evidence type="ECO:0000256" key="8">
    <source>
        <dbReference type="ARBA" id="ARBA00023012"/>
    </source>
</evidence>
<evidence type="ECO:0000256" key="3">
    <source>
        <dbReference type="ARBA" id="ARBA00022490"/>
    </source>
</evidence>
<dbReference type="InterPro" id="IPR002197">
    <property type="entry name" value="HTH_Fis"/>
</dbReference>
<evidence type="ECO:0000256" key="12">
    <source>
        <dbReference type="ARBA" id="ARBA00023163"/>
    </source>
</evidence>
<dbReference type="SMART" id="SM00448">
    <property type="entry name" value="REC"/>
    <property type="match status" value="1"/>
</dbReference>
<dbReference type="Gene3D" id="1.10.10.60">
    <property type="entry name" value="Homeodomain-like"/>
    <property type="match status" value="1"/>
</dbReference>
<dbReference type="InterPro" id="IPR011006">
    <property type="entry name" value="CheY-like_superfamily"/>
</dbReference>
<organism evidence="19 20">
    <name type="scientific">Succinivibrio dextrinosolvens DSM 3072</name>
    <dbReference type="NCBI Taxonomy" id="1123324"/>
    <lineage>
        <taxon>Bacteria</taxon>
        <taxon>Pseudomonadati</taxon>
        <taxon>Pseudomonadota</taxon>
        <taxon>Gammaproteobacteria</taxon>
        <taxon>Aeromonadales</taxon>
        <taxon>Succinivibrionaceae</taxon>
        <taxon>Succinivibrio</taxon>
    </lineage>
</organism>